<dbReference type="PANTHER" id="PTHR23150:SF19">
    <property type="entry name" value="FORMYLGLYCINE-GENERATING ENZYME"/>
    <property type="match status" value="1"/>
</dbReference>
<dbReference type="RefSeq" id="WP_266058718.1">
    <property type="nucleotide sequence ID" value="NZ_JAPFQN010000013.1"/>
</dbReference>
<evidence type="ECO:0000259" key="1">
    <source>
        <dbReference type="Pfam" id="PF03781"/>
    </source>
</evidence>
<dbReference type="PANTHER" id="PTHR23150">
    <property type="entry name" value="SULFATASE MODIFYING FACTOR 1, 2"/>
    <property type="match status" value="1"/>
</dbReference>
<name>A0ABT3RW86_9BACT</name>
<reference evidence="2 3" key="1">
    <citation type="submission" date="2022-11" db="EMBL/GenBank/DDBJ databases">
        <title>The characterization of three novel Bacteroidetes species and genomic analysis of their roles in tidal elemental geochemical cycles.</title>
        <authorList>
            <person name="Ma K."/>
        </authorList>
    </citation>
    <scope>NUCLEOTIDE SEQUENCE [LARGE SCALE GENOMIC DNA]</scope>
    <source>
        <strain evidence="2 3">M17</strain>
    </source>
</reference>
<dbReference type="InterPro" id="IPR051043">
    <property type="entry name" value="Sulfatase_Mod_Factor_Kinase"/>
</dbReference>
<keyword evidence="3" id="KW-1185">Reference proteome</keyword>
<evidence type="ECO:0000313" key="3">
    <source>
        <dbReference type="Proteomes" id="UP001209885"/>
    </source>
</evidence>
<gene>
    <name evidence="2" type="ORF">OO013_19365</name>
</gene>
<proteinExistence type="predicted"/>
<evidence type="ECO:0000313" key="2">
    <source>
        <dbReference type="EMBL" id="MCX2746048.1"/>
    </source>
</evidence>
<feature type="domain" description="Sulfatase-modifying factor enzyme-like" evidence="1">
    <location>
        <begin position="45"/>
        <end position="353"/>
    </location>
</feature>
<dbReference type="EMBL" id="JAPFQN010000013">
    <property type="protein sequence ID" value="MCX2746048.1"/>
    <property type="molecule type" value="Genomic_DNA"/>
</dbReference>
<comment type="caution">
    <text evidence="2">The sequence shown here is derived from an EMBL/GenBank/DDBJ whole genome shotgun (WGS) entry which is preliminary data.</text>
</comment>
<dbReference type="SUPFAM" id="SSF56436">
    <property type="entry name" value="C-type lectin-like"/>
    <property type="match status" value="1"/>
</dbReference>
<sequence length="360" mass="41012">MNKKNIFILLLASFLISCQNTNEHKNKQIKNSELVDLTPPMPTPEGMAWVPAKKFTQGALPADEFAIDHEKPAHEVYVDGFFIDIHEVTNKQFKKFVEETGYITVAERPIDWEEMKKQLPPGTPKPADSMLAPGSLIFNKKVEEVQNMNNYYQWWEWKKGANWKQPYGPGSNIDGKDNYPVVHIAFEDAQAYCRWANRRLPTESEWEAAAKGTLTMCTYTWGNDDNKINAMANTWQGIFPTKNESEDGFKYISPVKSYPPNSAGIYDMAGNVWEWTSDWYNRDYYKTINTSSPLSNPSGADEYFDPDRPYEPVKVIKGGSFLCHASYCASYRISARMPSSIDTGSDHLGFRTVATPDMLK</sequence>
<protein>
    <submittedName>
        <fullName evidence="2">Formylglycine-generating enzyme family protein</fullName>
    </submittedName>
</protein>
<dbReference type="PROSITE" id="PS51257">
    <property type="entry name" value="PROKAR_LIPOPROTEIN"/>
    <property type="match status" value="1"/>
</dbReference>
<organism evidence="2 3">
    <name type="scientific">Mangrovivirga halotolerans</name>
    <dbReference type="NCBI Taxonomy" id="2993936"/>
    <lineage>
        <taxon>Bacteria</taxon>
        <taxon>Pseudomonadati</taxon>
        <taxon>Bacteroidota</taxon>
        <taxon>Cytophagia</taxon>
        <taxon>Cytophagales</taxon>
        <taxon>Mangrovivirgaceae</taxon>
        <taxon>Mangrovivirga</taxon>
    </lineage>
</organism>
<dbReference type="InterPro" id="IPR042095">
    <property type="entry name" value="SUMF_sf"/>
</dbReference>
<dbReference type="Proteomes" id="UP001209885">
    <property type="component" value="Unassembled WGS sequence"/>
</dbReference>
<dbReference type="Pfam" id="PF03781">
    <property type="entry name" value="FGE-sulfatase"/>
    <property type="match status" value="1"/>
</dbReference>
<dbReference type="Gene3D" id="3.90.1580.10">
    <property type="entry name" value="paralog of FGE (formylglycine-generating enzyme)"/>
    <property type="match status" value="1"/>
</dbReference>
<dbReference type="InterPro" id="IPR005532">
    <property type="entry name" value="SUMF_dom"/>
</dbReference>
<accession>A0ABT3RW86</accession>
<dbReference type="InterPro" id="IPR016187">
    <property type="entry name" value="CTDL_fold"/>
</dbReference>